<protein>
    <recommendedName>
        <fullName evidence="5">Arsenate reductase</fullName>
        <ecNumber evidence="4">1.20.4.1</ecNumber>
    </recommendedName>
</protein>
<organism evidence="7 8">
    <name type="scientific">Celeribacter indicus</name>
    <dbReference type="NCBI Taxonomy" id="1208324"/>
    <lineage>
        <taxon>Bacteria</taxon>
        <taxon>Pseudomonadati</taxon>
        <taxon>Pseudomonadota</taxon>
        <taxon>Alphaproteobacteria</taxon>
        <taxon>Rhodobacterales</taxon>
        <taxon>Roseobacteraceae</taxon>
        <taxon>Celeribacter</taxon>
    </lineage>
</organism>
<dbReference type="CDD" id="cd03034">
    <property type="entry name" value="ArsC_ArsC"/>
    <property type="match status" value="1"/>
</dbReference>
<dbReference type="KEGG" id="cid:P73_1257"/>
<keyword evidence="3" id="KW-0560">Oxidoreductase</keyword>
<evidence type="ECO:0000256" key="5">
    <source>
        <dbReference type="ARBA" id="ARBA00039879"/>
    </source>
</evidence>
<evidence type="ECO:0000256" key="2">
    <source>
        <dbReference type="ARBA" id="ARBA00022849"/>
    </source>
</evidence>
<accession>A0A0B5E0H6</accession>
<dbReference type="EC" id="1.20.4.1" evidence="4"/>
<proteinExistence type="inferred from homology"/>
<name>A0A0B5E0H6_9RHOB</name>
<sequence length="144" mass="15551">MIVLHHNPDCGTSRNVLDIIRRSGTEPVVIDYLKEGWTRPQLLALFAAADLTPQGALRRTGSPAAELGLLGEDVSDEAILAAMLTHPILVNRPIVASPRGVRLCRPSERVLDLLERLPTGPLFKEDGEMILNAKGERPGGDGSD</sequence>
<dbReference type="PANTHER" id="PTHR30041">
    <property type="entry name" value="ARSENATE REDUCTASE"/>
    <property type="match status" value="1"/>
</dbReference>
<dbReference type="Pfam" id="PF03960">
    <property type="entry name" value="ArsC"/>
    <property type="match status" value="1"/>
</dbReference>
<keyword evidence="8" id="KW-1185">Reference proteome</keyword>
<dbReference type="EMBL" id="CP004393">
    <property type="protein sequence ID" value="AJE45972.1"/>
    <property type="molecule type" value="Genomic_DNA"/>
</dbReference>
<evidence type="ECO:0000256" key="1">
    <source>
        <dbReference type="ARBA" id="ARBA00007198"/>
    </source>
</evidence>
<evidence type="ECO:0000313" key="7">
    <source>
        <dbReference type="EMBL" id="AJE45972.1"/>
    </source>
</evidence>
<dbReference type="GO" id="GO:0046685">
    <property type="term" value="P:response to arsenic-containing substance"/>
    <property type="evidence" value="ECO:0007669"/>
    <property type="project" value="UniProtKB-KW"/>
</dbReference>
<evidence type="ECO:0000256" key="3">
    <source>
        <dbReference type="ARBA" id="ARBA00023002"/>
    </source>
</evidence>
<reference evidence="7 8" key="1">
    <citation type="journal article" date="2014" name="Int. J. Syst. Evol. Microbiol.">
        <title>Celeribacter indicus sp. nov., a polycyclic aromatic hydrocarbon-degrading bacterium from deep-sea sediment and reclassification of Huaishuia halophila as Celeribacter halophilus comb. nov.</title>
        <authorList>
            <person name="Lai Q."/>
            <person name="Cao J."/>
            <person name="Yuan J."/>
            <person name="Li F."/>
            <person name="Shao Z."/>
        </authorList>
    </citation>
    <scope>NUCLEOTIDE SEQUENCE [LARGE SCALE GENOMIC DNA]</scope>
    <source>
        <strain evidence="7">P73</strain>
    </source>
</reference>
<dbReference type="PROSITE" id="PS51353">
    <property type="entry name" value="ARSC"/>
    <property type="match status" value="1"/>
</dbReference>
<dbReference type="SUPFAM" id="SSF52833">
    <property type="entry name" value="Thioredoxin-like"/>
    <property type="match status" value="1"/>
</dbReference>
<keyword evidence="2" id="KW-0059">Arsenical resistance</keyword>
<dbReference type="AlphaFoldDB" id="A0A0B5E0H6"/>
<evidence type="ECO:0000256" key="4">
    <source>
        <dbReference type="ARBA" id="ARBA00038969"/>
    </source>
</evidence>
<dbReference type="Gene3D" id="3.40.30.10">
    <property type="entry name" value="Glutaredoxin"/>
    <property type="match status" value="1"/>
</dbReference>
<dbReference type="Proteomes" id="UP000031521">
    <property type="component" value="Chromosome"/>
</dbReference>
<evidence type="ECO:0000313" key="8">
    <source>
        <dbReference type="Proteomes" id="UP000031521"/>
    </source>
</evidence>
<comment type="similarity">
    <text evidence="1 6">Belongs to the ArsC family.</text>
</comment>
<evidence type="ECO:0000256" key="6">
    <source>
        <dbReference type="PROSITE-ProRule" id="PRU01282"/>
    </source>
</evidence>
<dbReference type="RefSeq" id="WP_043868944.1">
    <property type="nucleotide sequence ID" value="NZ_CP004393.1"/>
</dbReference>
<dbReference type="PANTHER" id="PTHR30041:SF5">
    <property type="entry name" value="ARSENATE REDUCTASE-RELATED"/>
    <property type="match status" value="1"/>
</dbReference>
<dbReference type="InterPro" id="IPR006659">
    <property type="entry name" value="Arsenate_reductase"/>
</dbReference>
<dbReference type="STRING" id="1208324.P73_1257"/>
<dbReference type="InterPro" id="IPR006660">
    <property type="entry name" value="Arsenate_reductase-like"/>
</dbReference>
<dbReference type="HOGENOM" id="CLU_116644_0_0_5"/>
<gene>
    <name evidence="7" type="ORF">P73_1257</name>
</gene>
<dbReference type="OrthoDB" id="9790554at2"/>
<dbReference type="InterPro" id="IPR036249">
    <property type="entry name" value="Thioredoxin-like_sf"/>
</dbReference>
<dbReference type="GO" id="GO:0008794">
    <property type="term" value="F:arsenate reductase (glutaredoxin) activity"/>
    <property type="evidence" value="ECO:0007669"/>
    <property type="project" value="UniProtKB-EC"/>
</dbReference>